<keyword evidence="1" id="KW-0812">Transmembrane</keyword>
<feature type="transmembrane region" description="Helical" evidence="1">
    <location>
        <begin position="77"/>
        <end position="98"/>
    </location>
</feature>
<gene>
    <name evidence="2" type="ORF">BLA60_25320</name>
</gene>
<protein>
    <recommendedName>
        <fullName evidence="4">Integral membrane protein</fullName>
    </recommendedName>
</protein>
<reference evidence="2 3" key="1">
    <citation type="submission" date="2016-12" db="EMBL/GenBank/DDBJ databases">
        <title>The draft genome sequence of Actinophytocola xinjiangensis.</title>
        <authorList>
            <person name="Wang W."/>
            <person name="Yuan L."/>
        </authorList>
    </citation>
    <scope>NUCLEOTIDE SEQUENCE [LARGE SCALE GENOMIC DNA]</scope>
    <source>
        <strain evidence="2 3">CGMCC 4.4663</strain>
    </source>
</reference>
<dbReference type="RefSeq" id="WP_075135481.1">
    <property type="nucleotide sequence ID" value="NZ_MSIF01000013.1"/>
</dbReference>
<evidence type="ECO:0000313" key="3">
    <source>
        <dbReference type="Proteomes" id="UP000185696"/>
    </source>
</evidence>
<keyword evidence="3" id="KW-1185">Reference proteome</keyword>
<proteinExistence type="predicted"/>
<organism evidence="2 3">
    <name type="scientific">Actinophytocola xinjiangensis</name>
    <dbReference type="NCBI Taxonomy" id="485602"/>
    <lineage>
        <taxon>Bacteria</taxon>
        <taxon>Bacillati</taxon>
        <taxon>Actinomycetota</taxon>
        <taxon>Actinomycetes</taxon>
        <taxon>Pseudonocardiales</taxon>
        <taxon>Pseudonocardiaceae</taxon>
    </lineage>
</organism>
<evidence type="ECO:0000256" key="1">
    <source>
        <dbReference type="SAM" id="Phobius"/>
    </source>
</evidence>
<name>A0A7Z1AWR7_9PSEU</name>
<keyword evidence="1" id="KW-0472">Membrane</keyword>
<feature type="transmembrane region" description="Helical" evidence="1">
    <location>
        <begin position="104"/>
        <end position="125"/>
    </location>
</feature>
<comment type="caution">
    <text evidence="2">The sequence shown here is derived from an EMBL/GenBank/DDBJ whole genome shotgun (WGS) entry which is preliminary data.</text>
</comment>
<keyword evidence="1" id="KW-1133">Transmembrane helix</keyword>
<dbReference type="Proteomes" id="UP000185696">
    <property type="component" value="Unassembled WGS sequence"/>
</dbReference>
<accession>A0A7Z1AWR7</accession>
<dbReference type="EMBL" id="MSIF01000013">
    <property type="protein sequence ID" value="OLF08177.1"/>
    <property type="molecule type" value="Genomic_DNA"/>
</dbReference>
<evidence type="ECO:0000313" key="2">
    <source>
        <dbReference type="EMBL" id="OLF08177.1"/>
    </source>
</evidence>
<feature type="transmembrane region" description="Helical" evidence="1">
    <location>
        <begin position="12"/>
        <end position="35"/>
    </location>
</feature>
<dbReference type="AlphaFoldDB" id="A0A7Z1AWR7"/>
<sequence length="128" mass="12579">MTITASNTTSFLRGALTFDGVVTTASGVALAPLAWTLAGPLGLPAAALLAAGVFFACYGLAVLYLGTRPVTDRRGAWAVVAANSVSALACVAVAVLAGATTLGAVVLVALGVAIAGLAALQVLGLRRR</sequence>
<feature type="transmembrane region" description="Helical" evidence="1">
    <location>
        <begin position="41"/>
        <end position="65"/>
    </location>
</feature>
<evidence type="ECO:0008006" key="4">
    <source>
        <dbReference type="Google" id="ProtNLM"/>
    </source>
</evidence>